<comment type="caution">
    <text evidence="2">The sequence shown here is derived from an EMBL/GenBank/DDBJ whole genome shotgun (WGS) entry which is preliminary data.</text>
</comment>
<dbReference type="EMBL" id="NHYE01001200">
    <property type="protein sequence ID" value="PPQ97759.1"/>
    <property type="molecule type" value="Genomic_DNA"/>
</dbReference>
<accession>A0A409Y432</accession>
<keyword evidence="1" id="KW-0175">Coiled coil</keyword>
<organism evidence="2 3">
    <name type="scientific">Gymnopilus dilepis</name>
    <dbReference type="NCBI Taxonomy" id="231916"/>
    <lineage>
        <taxon>Eukaryota</taxon>
        <taxon>Fungi</taxon>
        <taxon>Dikarya</taxon>
        <taxon>Basidiomycota</taxon>
        <taxon>Agaricomycotina</taxon>
        <taxon>Agaricomycetes</taxon>
        <taxon>Agaricomycetidae</taxon>
        <taxon>Agaricales</taxon>
        <taxon>Agaricineae</taxon>
        <taxon>Hymenogastraceae</taxon>
        <taxon>Gymnopilus</taxon>
    </lineage>
</organism>
<dbReference type="SUPFAM" id="SSF52047">
    <property type="entry name" value="RNI-like"/>
    <property type="match status" value="1"/>
</dbReference>
<feature type="coiled-coil region" evidence="1">
    <location>
        <begin position="33"/>
        <end position="60"/>
    </location>
</feature>
<evidence type="ECO:0000313" key="3">
    <source>
        <dbReference type="Proteomes" id="UP000284706"/>
    </source>
</evidence>
<gene>
    <name evidence="2" type="ORF">CVT26_001807</name>
</gene>
<evidence type="ECO:0000256" key="1">
    <source>
        <dbReference type="SAM" id="Coils"/>
    </source>
</evidence>
<proteinExistence type="predicted"/>
<evidence type="ECO:0008006" key="4">
    <source>
        <dbReference type="Google" id="ProtNLM"/>
    </source>
</evidence>
<evidence type="ECO:0000313" key="2">
    <source>
        <dbReference type="EMBL" id="PPQ97759.1"/>
    </source>
</evidence>
<protein>
    <recommendedName>
        <fullName evidence="4">F-box domain-containing protein</fullName>
    </recommendedName>
</protein>
<reference evidence="2 3" key="1">
    <citation type="journal article" date="2018" name="Evol. Lett.">
        <title>Horizontal gene cluster transfer increased hallucinogenic mushroom diversity.</title>
        <authorList>
            <person name="Reynolds H.T."/>
            <person name="Vijayakumar V."/>
            <person name="Gluck-Thaler E."/>
            <person name="Korotkin H.B."/>
            <person name="Matheny P.B."/>
            <person name="Slot J.C."/>
        </authorList>
    </citation>
    <scope>NUCLEOTIDE SEQUENCE [LARGE SCALE GENOMIC DNA]</scope>
    <source>
        <strain evidence="2 3">SRW20</strain>
    </source>
</reference>
<name>A0A409Y432_9AGAR</name>
<keyword evidence="3" id="KW-1185">Reference proteome</keyword>
<dbReference type="AlphaFoldDB" id="A0A409Y432"/>
<dbReference type="InterPro" id="IPR032675">
    <property type="entry name" value="LRR_dom_sf"/>
</dbReference>
<dbReference type="OrthoDB" id="2269034at2759"/>
<sequence length="530" mass="59641">MPSTVSYASFNLKAPKTCPMTSKGSPCAPCTKTRQLEARIEKARKALDGLVEEHRALRTQMNNLHDPLSNLLPPEISSSIFRACLPTMPHPYVCTDHDNADGDAFTTPWTIAAVSQKWRRMAWSSPDLWSNIIVNADRPLSNQVDKVQHCLNSAGQLPLTIRVYAEKIQLDEYSHLYTIIRLLNEQCSRWHTLDLRMPFSFLTDFCNTSQPISNLQVLRLRCPSSSPLPADIFSFRNSKPKPLEVNLQFVPFGSVDIDWSRPTRTTFRRIQVSECLALFKQAPALKECTLSDIFLGGEEIKDDVVMHHNLEKLVIKNSDKAMVALLSRVAFPGLKSLAFQNFSSLSLSIVSSFLEDSSCHLRELVMARTGLVPGRLIPFLRGIPSLERLELEPGAPLQISARYSPDKFFEALGLTATWDNRCPSDPLLPNLHFLRYTQWSGSIDWKFVSTIFGPVDCDPGEHSNRRPLRTVQIHVPEESLGGQYTYLDRNSVLLSLDILKSGLCLEIGDPKKGMDLIRKSLEHHGIEGAY</sequence>
<dbReference type="Gene3D" id="3.80.10.10">
    <property type="entry name" value="Ribonuclease Inhibitor"/>
    <property type="match status" value="1"/>
</dbReference>
<dbReference type="InParanoid" id="A0A409Y432"/>
<dbReference type="Proteomes" id="UP000284706">
    <property type="component" value="Unassembled WGS sequence"/>
</dbReference>
<dbReference type="STRING" id="231916.A0A409Y432"/>